<sequence length="233" mass="27903">MYTDRIYCFGDGYATGHIWPEWPQILQALLPKYQVIITAGIGAGPEWMVTRMIQQLDEIAHSRVIWQWPMAERFDKLIEDRDWLETVATDPVYHFNLLNNHDQTWWLSSASTVPKIKQYHSEYVQPAQHQQRLINYQTLVKNTLENLDCYYLCFSTQQQELYSQQARFQHIRQQQIQPSPEVHFNYCVEKILPELNLTSDLQEKLEFLIQRQQWLPYDPDSAEIWQEIKDKLI</sequence>
<organism evidence="1">
    <name type="scientific">uncultured Caudovirales phage</name>
    <dbReference type="NCBI Taxonomy" id="2100421"/>
    <lineage>
        <taxon>Viruses</taxon>
        <taxon>Duplodnaviria</taxon>
        <taxon>Heunggongvirae</taxon>
        <taxon>Uroviricota</taxon>
        <taxon>Caudoviricetes</taxon>
        <taxon>Peduoviridae</taxon>
        <taxon>Maltschvirus</taxon>
        <taxon>Maltschvirus maltsch</taxon>
    </lineage>
</organism>
<proteinExistence type="predicted"/>
<dbReference type="EMBL" id="LR796341">
    <property type="protein sequence ID" value="CAB4138135.1"/>
    <property type="molecule type" value="Genomic_DNA"/>
</dbReference>
<protein>
    <submittedName>
        <fullName evidence="1">Uncharacterized protein</fullName>
    </submittedName>
</protein>
<name>A0A6J5LUJ8_9CAUD</name>
<reference evidence="1" key="1">
    <citation type="submission" date="2020-04" db="EMBL/GenBank/DDBJ databases">
        <authorList>
            <person name="Chiriac C."/>
            <person name="Salcher M."/>
            <person name="Ghai R."/>
            <person name="Kavagutti S V."/>
        </authorList>
    </citation>
    <scope>NUCLEOTIDE SEQUENCE</scope>
</reference>
<evidence type="ECO:0000313" key="1">
    <source>
        <dbReference type="EMBL" id="CAB4138135.1"/>
    </source>
</evidence>
<gene>
    <name evidence="1" type="ORF">UFOVP328_328</name>
</gene>
<accession>A0A6J5LUJ8</accession>